<dbReference type="Proteomes" id="UP000564806">
    <property type="component" value="Unassembled WGS sequence"/>
</dbReference>
<dbReference type="Gene3D" id="1.10.10.2830">
    <property type="match status" value="1"/>
</dbReference>
<organism evidence="2 3">
    <name type="scientific">Paenibacillus agri</name>
    <dbReference type="NCBI Taxonomy" id="2744309"/>
    <lineage>
        <taxon>Bacteria</taxon>
        <taxon>Bacillati</taxon>
        <taxon>Bacillota</taxon>
        <taxon>Bacilli</taxon>
        <taxon>Bacillales</taxon>
        <taxon>Paenibacillaceae</taxon>
        <taxon>Paenibacillus</taxon>
    </lineage>
</organism>
<dbReference type="SUPFAM" id="SSF110849">
    <property type="entry name" value="ParB/Sulfiredoxin"/>
    <property type="match status" value="1"/>
</dbReference>
<dbReference type="SMART" id="SM00470">
    <property type="entry name" value="ParB"/>
    <property type="match status" value="1"/>
</dbReference>
<dbReference type="InterPro" id="IPR036086">
    <property type="entry name" value="ParB/Sulfiredoxin_sf"/>
</dbReference>
<dbReference type="GO" id="GO:0007059">
    <property type="term" value="P:chromosome segregation"/>
    <property type="evidence" value="ECO:0007669"/>
    <property type="project" value="TreeGrafter"/>
</dbReference>
<dbReference type="GO" id="GO:0005694">
    <property type="term" value="C:chromosome"/>
    <property type="evidence" value="ECO:0007669"/>
    <property type="project" value="TreeGrafter"/>
</dbReference>
<accession>A0A850EQ10</accession>
<dbReference type="EMBL" id="JABWCS010000197">
    <property type="protein sequence ID" value="NUU60131.1"/>
    <property type="molecule type" value="Genomic_DNA"/>
</dbReference>
<evidence type="ECO:0000259" key="1">
    <source>
        <dbReference type="SMART" id="SM00470"/>
    </source>
</evidence>
<dbReference type="PANTHER" id="PTHR33375">
    <property type="entry name" value="CHROMOSOME-PARTITIONING PROTEIN PARB-RELATED"/>
    <property type="match status" value="1"/>
</dbReference>
<dbReference type="Pfam" id="PF02195">
    <property type="entry name" value="ParB_N"/>
    <property type="match status" value="1"/>
</dbReference>
<dbReference type="InterPro" id="IPR003115">
    <property type="entry name" value="ParB_N"/>
</dbReference>
<keyword evidence="3" id="KW-1185">Reference proteome</keyword>
<gene>
    <name evidence="2" type="ORF">HPT30_07200</name>
</gene>
<proteinExistence type="predicted"/>
<reference evidence="2" key="1">
    <citation type="submission" date="2020-06" db="EMBL/GenBank/DDBJ databases">
        <title>Paenibacillus sp. nov., isolated from soil.</title>
        <authorList>
            <person name="Seo Y.L."/>
        </authorList>
    </citation>
    <scope>NUCLEOTIDE SEQUENCE [LARGE SCALE GENOMIC DNA]</scope>
    <source>
        <strain evidence="2">JW14</strain>
    </source>
</reference>
<dbReference type="SUPFAM" id="SSF109709">
    <property type="entry name" value="KorB DNA-binding domain-like"/>
    <property type="match status" value="1"/>
</dbReference>
<dbReference type="CDD" id="cd16408">
    <property type="entry name" value="ParB_N_like"/>
    <property type="match status" value="1"/>
</dbReference>
<evidence type="ECO:0000313" key="2">
    <source>
        <dbReference type="EMBL" id="NUU60131.1"/>
    </source>
</evidence>
<dbReference type="PANTHER" id="PTHR33375:SF1">
    <property type="entry name" value="CHROMOSOME-PARTITIONING PROTEIN PARB-RELATED"/>
    <property type="match status" value="1"/>
</dbReference>
<sequence length="358" mass="40754">MAAKRPVPKLSSIDELLLLSEKDQPLLDQTSGIQTIPINKIRMYKDHPFRLYDGERLADMVSSIESNGILVPVIVRKIEVDENGCDHEMLAGHNRMNAAQLLGLEKLPAVVKEMLTDEEALMYVVETNVLQRSFTDMLPSEKAKVLTLRHSEMFSQGKRNDIIEELKSLENPQYIRENTTSAPVGQKSTSRDKVAQEYGLSKNSVSRLLRIDKLIPELKQRTEVEELPLRCAVHLSYLSEDEQNLVEQAVAENGFKVDMRKSELLQGYSGKLTVDQAIKILSGEATRKPRNKTPAPFKLKHKIYAKYFSSAHKVAEVEEIIDKALEMYFAIQKHQQNESSPPLNEDNVRFNFYTKSLK</sequence>
<dbReference type="AlphaFoldDB" id="A0A850EQ10"/>
<dbReference type="Gene3D" id="3.90.1530.30">
    <property type="match status" value="1"/>
</dbReference>
<protein>
    <submittedName>
        <fullName evidence="2">ParB N-terminal domain-containing protein</fullName>
    </submittedName>
</protein>
<feature type="domain" description="ParB-like N-terminal" evidence="1">
    <location>
        <begin position="34"/>
        <end position="129"/>
    </location>
</feature>
<name>A0A850EQ10_9BACL</name>
<dbReference type="InterPro" id="IPR050336">
    <property type="entry name" value="Chromosome_partition/occlusion"/>
</dbReference>
<evidence type="ECO:0000313" key="3">
    <source>
        <dbReference type="Proteomes" id="UP000564806"/>
    </source>
</evidence>
<dbReference type="RefSeq" id="WP_175370737.1">
    <property type="nucleotide sequence ID" value="NZ_JABWCS010000197.1"/>
</dbReference>
<comment type="caution">
    <text evidence="2">The sequence shown here is derived from an EMBL/GenBank/DDBJ whole genome shotgun (WGS) entry which is preliminary data.</text>
</comment>